<dbReference type="Proteomes" id="UP000471633">
    <property type="component" value="Unassembled WGS sequence"/>
</dbReference>
<dbReference type="Pfam" id="PF00056">
    <property type="entry name" value="Ldh_1_N"/>
    <property type="match status" value="1"/>
</dbReference>
<dbReference type="GeneID" id="24595026"/>
<reference evidence="6" key="2">
    <citation type="journal article" date="2019" name="Gigascience">
        <title>High-quality Schistosoma haematobium genome achieved by single-molecule and long-range sequencing.</title>
        <authorList>
            <person name="Stroehlein A.J."/>
            <person name="Korhonen P.K."/>
            <person name="Chong T.M."/>
            <person name="Lim Y.L."/>
            <person name="Chan K.G."/>
            <person name="Webster B."/>
            <person name="Rollinson D."/>
            <person name="Brindley P.J."/>
            <person name="Gasser R.B."/>
            <person name="Young N.D."/>
        </authorList>
    </citation>
    <scope>NUCLEOTIDE SEQUENCE</scope>
</reference>
<reference evidence="6" key="4">
    <citation type="journal article" date="2022" name="PLoS Pathog.">
        <title>Chromosome-level genome of Schistosoma haematobium underpins genome-wide explorations of molecular variation.</title>
        <authorList>
            <person name="Stroehlein A.J."/>
            <person name="Korhonen P.K."/>
            <person name="Lee V.V."/>
            <person name="Ralph S.A."/>
            <person name="Mentink-Kane M."/>
            <person name="You H."/>
            <person name="McManus D.P."/>
            <person name="Tchuente L.T."/>
            <person name="Stothard J.R."/>
            <person name="Kaur P."/>
            <person name="Dudchenko O."/>
            <person name="Aiden E.L."/>
            <person name="Yang B."/>
            <person name="Yang H."/>
            <person name="Emery A.M."/>
            <person name="Webster B.L."/>
            <person name="Brindley P.J."/>
            <person name="Rollinson D."/>
            <person name="Chang B.C.H."/>
            <person name="Gasser R.B."/>
            <person name="Young N.D."/>
        </authorList>
    </citation>
    <scope>NUCLEOTIDE SEQUENCE</scope>
</reference>
<keyword evidence="3 4" id="KW-0520">NAD</keyword>
<evidence type="ECO:0000256" key="1">
    <source>
        <dbReference type="ARBA" id="ARBA00009613"/>
    </source>
</evidence>
<reference evidence="6" key="1">
    <citation type="journal article" date="2012" name="Nat. Genet.">
        <title>Whole-genome sequence of Schistosoma haematobium.</title>
        <authorList>
            <person name="Young N.D."/>
            <person name="Jex A.R."/>
            <person name="Li B."/>
            <person name="Liu S."/>
            <person name="Yang L."/>
            <person name="Xiong Z."/>
            <person name="Li Y."/>
            <person name="Cantacessi C."/>
            <person name="Hall R.S."/>
            <person name="Xu X."/>
            <person name="Chen F."/>
            <person name="Wu X."/>
            <person name="Zerlotini A."/>
            <person name="Oliveira G."/>
            <person name="Hofmann A."/>
            <person name="Zhang G."/>
            <person name="Fang X."/>
            <person name="Kang Y."/>
            <person name="Campbell B.E."/>
            <person name="Loukas A."/>
            <person name="Ranganathan S."/>
            <person name="Rollinson D."/>
            <person name="Rinaldi G."/>
            <person name="Brindley P.J."/>
            <person name="Yang H."/>
            <person name="Wang J."/>
            <person name="Wang J."/>
            <person name="Gasser R.B."/>
        </authorList>
    </citation>
    <scope>NUCLEOTIDE SEQUENCE</scope>
</reference>
<dbReference type="SUPFAM" id="SSF51735">
    <property type="entry name" value="NAD(P)-binding Rossmann-fold domains"/>
    <property type="match status" value="1"/>
</dbReference>
<evidence type="ECO:0000256" key="3">
    <source>
        <dbReference type="ARBA" id="ARBA00023027"/>
    </source>
</evidence>
<evidence type="ECO:0000313" key="7">
    <source>
        <dbReference type="Proteomes" id="UP000471633"/>
    </source>
</evidence>
<comment type="caution">
    <text evidence="6">The sequence shown here is derived from an EMBL/GenBank/DDBJ whole genome shotgun (WGS) entry which is preliminary data.</text>
</comment>
<accession>A0A922LV27</accession>
<sequence>MVESLKGLEMELQDCGFRLLKSVVVTHKPEVAFNQIDAALMVGAMPRREGMERKDLLNANVKVFKEQGQALDKYAKKTVKVVVVGNPANTNALALMKNAPSIPKENFSALTRLDHNRAQSFVSLGSS</sequence>
<dbReference type="PROSITE" id="PS00068">
    <property type="entry name" value="MDH"/>
    <property type="match status" value="1"/>
</dbReference>
<keyword evidence="7" id="KW-1185">Reference proteome</keyword>
<dbReference type="RefSeq" id="XP_051073487.1">
    <property type="nucleotide sequence ID" value="XM_051213740.1"/>
</dbReference>
<gene>
    <name evidence="6" type="primary">MDH1_1</name>
    <name evidence="6" type="ORF">MS3_00005651</name>
</gene>
<keyword evidence="2 4" id="KW-0560">Oxidoreductase</keyword>
<dbReference type="AlphaFoldDB" id="A0A922LV27"/>
<evidence type="ECO:0000313" key="6">
    <source>
        <dbReference type="EMBL" id="KAH9594368.1"/>
    </source>
</evidence>
<evidence type="ECO:0000259" key="5">
    <source>
        <dbReference type="Pfam" id="PF00056"/>
    </source>
</evidence>
<keyword evidence="4" id="KW-0816">Tricarboxylic acid cycle</keyword>
<evidence type="ECO:0000256" key="2">
    <source>
        <dbReference type="ARBA" id="ARBA00023002"/>
    </source>
</evidence>
<dbReference type="InterPro" id="IPR036291">
    <property type="entry name" value="NAD(P)-bd_dom_sf"/>
</dbReference>
<organism evidence="6 7">
    <name type="scientific">Schistosoma haematobium</name>
    <name type="common">Blood fluke</name>
    <dbReference type="NCBI Taxonomy" id="6185"/>
    <lineage>
        <taxon>Eukaryota</taxon>
        <taxon>Metazoa</taxon>
        <taxon>Spiralia</taxon>
        <taxon>Lophotrochozoa</taxon>
        <taxon>Platyhelminthes</taxon>
        <taxon>Trematoda</taxon>
        <taxon>Digenea</taxon>
        <taxon>Strigeidida</taxon>
        <taxon>Schistosomatoidea</taxon>
        <taxon>Schistosomatidae</taxon>
        <taxon>Schistosoma</taxon>
    </lineage>
</organism>
<dbReference type="GO" id="GO:0030060">
    <property type="term" value="F:L-malate dehydrogenase (NAD+) activity"/>
    <property type="evidence" value="ECO:0007669"/>
    <property type="project" value="UniProtKB-EC"/>
</dbReference>
<reference evidence="6" key="3">
    <citation type="submission" date="2021-06" db="EMBL/GenBank/DDBJ databases">
        <title>Chromosome-level genome assembly for S. haematobium.</title>
        <authorList>
            <person name="Stroehlein A.J."/>
        </authorList>
    </citation>
    <scope>NUCLEOTIDE SEQUENCE</scope>
</reference>
<dbReference type="InterPro" id="IPR001252">
    <property type="entry name" value="Malate_DH_AS"/>
</dbReference>
<dbReference type="Gene3D" id="3.40.50.720">
    <property type="entry name" value="NAD(P)-binding Rossmann-like Domain"/>
    <property type="match status" value="1"/>
</dbReference>
<dbReference type="EC" id="1.1.1.37" evidence="4"/>
<dbReference type="GO" id="GO:0006108">
    <property type="term" value="P:malate metabolic process"/>
    <property type="evidence" value="ECO:0007669"/>
    <property type="project" value="InterPro"/>
</dbReference>
<dbReference type="FunFam" id="3.40.50.720:FF:000010">
    <property type="entry name" value="Malate dehydrogenase"/>
    <property type="match status" value="1"/>
</dbReference>
<dbReference type="InterPro" id="IPR001236">
    <property type="entry name" value="Lactate/malate_DH_N"/>
</dbReference>
<comment type="catalytic activity">
    <reaction evidence="4">
        <text>(S)-malate + NAD(+) = oxaloacetate + NADH + H(+)</text>
        <dbReference type="Rhea" id="RHEA:21432"/>
        <dbReference type="ChEBI" id="CHEBI:15378"/>
        <dbReference type="ChEBI" id="CHEBI:15589"/>
        <dbReference type="ChEBI" id="CHEBI:16452"/>
        <dbReference type="ChEBI" id="CHEBI:57540"/>
        <dbReference type="ChEBI" id="CHEBI:57945"/>
        <dbReference type="EC" id="1.1.1.37"/>
    </reaction>
</comment>
<feature type="domain" description="Lactate/malate dehydrogenase N-terminal" evidence="5">
    <location>
        <begin position="4"/>
        <end position="107"/>
    </location>
</feature>
<comment type="similarity">
    <text evidence="1">Belongs to the LDH/MDH superfamily. MDH type 2 family.</text>
</comment>
<proteinExistence type="inferred from homology"/>
<evidence type="ECO:0000256" key="4">
    <source>
        <dbReference type="RuleBase" id="RU003405"/>
    </source>
</evidence>
<dbReference type="InterPro" id="IPR010945">
    <property type="entry name" value="Malate_DH_type2"/>
</dbReference>
<name>A0A922LV27_SCHHA</name>
<dbReference type="CTD" id="24595026"/>
<protein>
    <recommendedName>
        <fullName evidence="4">Malate dehydrogenase</fullName>
        <ecNumber evidence="4">1.1.1.37</ecNumber>
    </recommendedName>
</protein>
<dbReference type="EMBL" id="AMPZ03000001">
    <property type="protein sequence ID" value="KAH9594368.1"/>
    <property type="molecule type" value="Genomic_DNA"/>
</dbReference>
<dbReference type="GO" id="GO:0006099">
    <property type="term" value="P:tricarboxylic acid cycle"/>
    <property type="evidence" value="ECO:0007669"/>
    <property type="project" value="UniProtKB-KW"/>
</dbReference>
<dbReference type="PANTHER" id="PTHR23382">
    <property type="entry name" value="MALATE DEHYDROGENASE"/>
    <property type="match status" value="1"/>
</dbReference>